<proteinExistence type="predicted"/>
<reference evidence="2 3" key="1">
    <citation type="submission" date="2018-12" db="EMBL/GenBank/DDBJ databases">
        <authorList>
            <person name="Grouzdev D.S."/>
            <person name="Krutkina M.S."/>
        </authorList>
    </citation>
    <scope>NUCLEOTIDE SEQUENCE [LARGE SCALE GENOMIC DNA]</scope>
    <source>
        <strain evidence="2 3">RmlP026</strain>
    </source>
</reference>
<dbReference type="RefSeq" id="WP_129229783.1">
    <property type="nucleotide sequence ID" value="NZ_QYBB01000067.1"/>
</dbReference>
<organism evidence="2 3">
    <name type="scientific">Lichenibacterium minor</name>
    <dbReference type="NCBI Taxonomy" id="2316528"/>
    <lineage>
        <taxon>Bacteria</taxon>
        <taxon>Pseudomonadati</taxon>
        <taxon>Pseudomonadota</taxon>
        <taxon>Alphaproteobacteria</taxon>
        <taxon>Hyphomicrobiales</taxon>
        <taxon>Lichenihabitantaceae</taxon>
        <taxon>Lichenibacterium</taxon>
    </lineage>
</organism>
<gene>
    <name evidence="2" type="ORF">D3273_25545</name>
</gene>
<dbReference type="GO" id="GO:0044877">
    <property type="term" value="F:protein-containing complex binding"/>
    <property type="evidence" value="ECO:0007669"/>
    <property type="project" value="TreeGrafter"/>
</dbReference>
<dbReference type="AlphaFoldDB" id="A0A4Q2U2R3"/>
<feature type="domain" description="NAD-dependent epimerase/dehydratase" evidence="1">
    <location>
        <begin position="12"/>
        <end position="212"/>
    </location>
</feature>
<reference evidence="2 3" key="2">
    <citation type="submission" date="2019-02" db="EMBL/GenBank/DDBJ databases">
        <title>'Lichenibacterium ramalinii' gen. nov. sp. nov., 'Lichenibacterium minor' gen. nov. sp. nov.</title>
        <authorList>
            <person name="Pankratov T."/>
        </authorList>
    </citation>
    <scope>NUCLEOTIDE SEQUENCE [LARGE SCALE GENOMIC DNA]</scope>
    <source>
        <strain evidence="2 3">RmlP026</strain>
    </source>
</reference>
<dbReference type="InterPro" id="IPR001509">
    <property type="entry name" value="Epimerase_deHydtase"/>
</dbReference>
<keyword evidence="3" id="KW-1185">Reference proteome</keyword>
<dbReference type="SUPFAM" id="SSF51735">
    <property type="entry name" value="NAD(P)-binding Rossmann-fold domains"/>
    <property type="match status" value="1"/>
</dbReference>
<dbReference type="PANTHER" id="PTHR12126">
    <property type="entry name" value="NADH-UBIQUINONE OXIDOREDUCTASE 39 KDA SUBUNIT-RELATED"/>
    <property type="match status" value="1"/>
</dbReference>
<protein>
    <submittedName>
        <fullName evidence="2">NAD-dependent epimerase/dehydratase family protein</fullName>
    </submittedName>
</protein>
<accession>A0A4Q2U2R3</accession>
<dbReference type="EMBL" id="QYBB01000067">
    <property type="protein sequence ID" value="RYC29147.1"/>
    <property type="molecule type" value="Genomic_DNA"/>
</dbReference>
<evidence type="ECO:0000313" key="2">
    <source>
        <dbReference type="EMBL" id="RYC29147.1"/>
    </source>
</evidence>
<dbReference type="InterPro" id="IPR036291">
    <property type="entry name" value="NAD(P)-bd_dom_sf"/>
</dbReference>
<evidence type="ECO:0000259" key="1">
    <source>
        <dbReference type="Pfam" id="PF01370"/>
    </source>
</evidence>
<dbReference type="Pfam" id="PF01370">
    <property type="entry name" value="Epimerase"/>
    <property type="match status" value="1"/>
</dbReference>
<name>A0A4Q2U2R3_9HYPH</name>
<dbReference type="Proteomes" id="UP000290759">
    <property type="component" value="Unassembled WGS sequence"/>
</dbReference>
<dbReference type="Gene3D" id="3.40.50.720">
    <property type="entry name" value="NAD(P)-binding Rossmann-like Domain"/>
    <property type="match status" value="1"/>
</dbReference>
<evidence type="ECO:0000313" key="3">
    <source>
        <dbReference type="Proteomes" id="UP000290759"/>
    </source>
</evidence>
<sequence length="317" mass="34636">MTDTPPSPRGRIVVTGAAGLVGQNLIPRLKARGFTDIVAIDKHRANTKTLAALHPDVRVVEADLSRAGGWEDTLLGADALVQLHAQIGGLDPAVFDANNVKATERVLAASRAAGIGYLVHISSSVVNSAAVDLYTETKKAQEKLVDACPIPHVVLRPTLMFGWFDRKHIGWLARFMRKVPVFPIPGDGKFRRQPLYAGDFCSIIMSALERRTTGSYDISGLTTLDYIDMMRMVRTAANAKARIVTIPYGLFRRLLLTYALVDKNPPFTANQLAALSTPDLFDVIDWPGIFGVVPTPLAQAFHETFNDPRFASVALDF</sequence>
<dbReference type="OrthoDB" id="9811425at2"/>
<dbReference type="PANTHER" id="PTHR12126:SF11">
    <property type="entry name" value="NADH DEHYDROGENASE [UBIQUINONE] 1 ALPHA SUBCOMPLEX SUBUNIT 9, MITOCHONDRIAL"/>
    <property type="match status" value="1"/>
</dbReference>
<dbReference type="InterPro" id="IPR051207">
    <property type="entry name" value="ComplexI_NDUFA9_subunit"/>
</dbReference>
<comment type="caution">
    <text evidence="2">The sequence shown here is derived from an EMBL/GenBank/DDBJ whole genome shotgun (WGS) entry which is preliminary data.</text>
</comment>